<dbReference type="EC" id="3.2.1.1" evidence="3"/>
<dbReference type="InterPro" id="IPR013783">
    <property type="entry name" value="Ig-like_fold"/>
</dbReference>
<dbReference type="GO" id="GO:0006508">
    <property type="term" value="P:proteolysis"/>
    <property type="evidence" value="ECO:0007669"/>
    <property type="project" value="UniProtKB-KW"/>
</dbReference>
<dbReference type="GO" id="GO:0030246">
    <property type="term" value="F:carbohydrate binding"/>
    <property type="evidence" value="ECO:0007669"/>
    <property type="project" value="InterPro"/>
</dbReference>
<evidence type="ECO:0000256" key="8">
    <source>
        <dbReference type="PROSITE-ProRule" id="PRU01240"/>
    </source>
</evidence>
<keyword evidence="9" id="KW-0732">Signal</keyword>
<dbReference type="Pfam" id="PF00082">
    <property type="entry name" value="Peptidase_S8"/>
    <property type="match status" value="1"/>
</dbReference>
<sequence length="1766" mass="182853">MEHSGRRRWWATLAAASLVTSGMAGLPAAAAPTPDGNGSGGSIDADVSAELQAEGRADVWVRFAERPDMSQFAAISDWNARGQAVVDALQATAESSQDTLRSSLDVQGVDYEAFWATNSIRVSAADADLVNSMSLAAGVEGIYPTMQIEIPEIVPTVPEKAPNAVEWGVNDVKAPEVWADGFEGEDIVVASIDTGAQWDHPALKEQYRGWDAETGTADHNYSWFDAAGTSPSVPADTNGHGTHVTGTMVGDDGGDNQIGVAPGAKWIAANGCCPSDAALLSSGQWMLAPTDLSGQNPDVSMRPHIINNSWGTTQPSNDPFMADVIEAWAASGQFGVFANGNSGALGCQSSGAPGSLAISYSVGNHTSSHTINPGSGRGYGEDGTIKPDISAPGTAVRSSIPGNGYASYNGTSMASPHVAGAVALAWSAAPALRGDVEGTRNLLDGTAIDTENLQCGGTPENNNVFGEGRLDARALVDAAPIDGAGTLAGVVTDSTDDSAIANASVHVVGPMDRTVVTNSEGAFSTMLSAGEYDLTVSAFGYETETETVTVVADETATVNIALDPADTASLSGVVTDGSGYGFPLYARIAVDGTPEATYSDPETGEYSLDIPSGATYTLSVQVQYPGYTTPSREVTVSGDATENFAVPVDAVTCTAPGYHITTDGVWETFDEESAPEGWDVIDHQGNGQVWRFDDPGNRGNLTGGEGGFAVVNSDAYGSGQTQNTTLATPSVDMSDNESPAVGFKSDYYRFTNDSATVRVSLDGGETWEDVEQWTASRRGPREEMLQLPMAAGESDVRVGFTYQGTWGWWWQIDDVFVGERSCVPAGEGGYVVGNVYDGAGEGIVGATVTNVDEEDQSGLTAATPADDNLDDGFYWIFSNTTGENTFQASATNYETQSQDVTVVDGDVVRADFVLGSGLIVVDPTEINSTQGPDEVEEHTLTITNEGTSTVEVELLERDGGYTAPAAQGADLEPVLLDVPTSFAAFADDEAAVGTLDEGVLAPNDTWESLPNYPRVVMDNRMVNLEGEAYVLGGTTGTAAFADVNRFDADTQTWQAAAPLPQATSAMNAEAVGDQIVVSGGWVASATTTDTFVYDAGANSWTQVASAPTAVSASGTAVIDGVMYVVGGCSTNDCTPMSNVTMAYDVASDTWESLANYPTGAAFAVCGAVEGELVCSGGNPGSGGIASTYVYDVGADAWSPAENAPAPHWAAGATTANGMFVVQGGVQGAGAGAVSNATYAFDGGQWTTLAPAGTPVYRGDIACGIVKVGGSTGGFTPVANAERLPGWDDCVTTTDVEWLDLDPQTFTVEAGDSVEVTVTTDSTGLDLGTYSAAIRVRSNTPQSVDDIPVTMTVTDDTEPPVGVIEVEPTTVEHTVEFGGSETTEVAFSNTGDADAEVSLAHDADWLTVAPEEFTVEADDSVDVAFTTDAAGLEAGTYTTQVEVTTDTGQELESISVTLVVEAGEEPEPGFEVERWEGRNRYGTAAAVSSTYEAGAEVVFLATGLDYPDALTGSALAGSLDAPVLLTRHGALPNSTIAELERLAPERVVVLGGPVAVSDAVLVEAAAVTGAPVERVAGTNRYGTAAAVAAEFGTADRVFVATGVDFPDALSAAARAGALDYPVLLVRRTEIPSATAAALDALAPSQITVLGAEGAVDQSVVRELRQWAPTTRTGGLNRWITSARLFAEVASADTVYLASGQNWPDALAGGAKAGSDHEPLLITRHDGLPGAIERALERLWPEKVVVLGGTDAVADKVIEELEDLLGRD</sequence>
<evidence type="ECO:0000256" key="4">
    <source>
        <dbReference type="ARBA" id="ARBA00022670"/>
    </source>
</evidence>
<evidence type="ECO:0000313" key="12">
    <source>
        <dbReference type="Proteomes" id="UP000326546"/>
    </source>
</evidence>
<accession>A0A5J6V782</accession>
<dbReference type="Pfam" id="PF13620">
    <property type="entry name" value="CarboxypepD_reg"/>
    <property type="match status" value="2"/>
</dbReference>
<dbReference type="GO" id="GO:0005975">
    <property type="term" value="P:carbohydrate metabolic process"/>
    <property type="evidence" value="ECO:0007669"/>
    <property type="project" value="UniProtKB-ARBA"/>
</dbReference>
<keyword evidence="5 8" id="KW-0378">Hydrolase</keyword>
<dbReference type="Gene3D" id="3.40.50.12090">
    <property type="match status" value="1"/>
</dbReference>
<dbReference type="InterPro" id="IPR006652">
    <property type="entry name" value="Kelch_1"/>
</dbReference>
<keyword evidence="6 8" id="KW-0720">Serine protease</keyword>
<dbReference type="GO" id="GO:0004556">
    <property type="term" value="F:alpha-amylase activity"/>
    <property type="evidence" value="ECO:0007669"/>
    <property type="project" value="UniProtKB-EC"/>
</dbReference>
<evidence type="ECO:0000256" key="7">
    <source>
        <dbReference type="ARBA" id="ARBA00030238"/>
    </source>
</evidence>
<keyword evidence="4 8" id="KW-0645">Protease</keyword>
<dbReference type="InterPro" id="IPR023828">
    <property type="entry name" value="Peptidase_S8_Ser-AS"/>
</dbReference>
<dbReference type="SUPFAM" id="SSF49464">
    <property type="entry name" value="Carboxypeptidase regulatory domain-like"/>
    <property type="match status" value="1"/>
</dbReference>
<evidence type="ECO:0000256" key="5">
    <source>
        <dbReference type="ARBA" id="ARBA00022801"/>
    </source>
</evidence>
<dbReference type="InterPro" id="IPR015500">
    <property type="entry name" value="Peptidase_S8_subtilisin-rel"/>
</dbReference>
<feature type="active site" description="Charge relay system" evidence="8">
    <location>
        <position position="412"/>
    </location>
</feature>
<feature type="active site" description="Charge relay system" evidence="8">
    <location>
        <position position="240"/>
    </location>
</feature>
<dbReference type="PANTHER" id="PTHR43806:SF67">
    <property type="entry name" value="EGF-LIKE DOMAIN-CONTAINING PROTEIN"/>
    <property type="match status" value="1"/>
</dbReference>
<dbReference type="InterPro" id="IPR000209">
    <property type="entry name" value="Peptidase_S8/S53_dom"/>
</dbReference>
<dbReference type="InterPro" id="IPR022398">
    <property type="entry name" value="Peptidase_S8_His-AS"/>
</dbReference>
<evidence type="ECO:0000256" key="1">
    <source>
        <dbReference type="ARBA" id="ARBA00000548"/>
    </source>
</evidence>
<dbReference type="SUPFAM" id="SSF52743">
    <property type="entry name" value="Subtilisin-like"/>
    <property type="match status" value="1"/>
</dbReference>
<gene>
    <name evidence="11" type="ORF">FY030_15490</name>
</gene>
<dbReference type="PANTHER" id="PTHR43806">
    <property type="entry name" value="PEPTIDASE S8"/>
    <property type="match status" value="1"/>
</dbReference>
<dbReference type="InterPro" id="IPR006311">
    <property type="entry name" value="TAT_signal"/>
</dbReference>
<dbReference type="InterPro" id="IPR036852">
    <property type="entry name" value="Peptidase_S8/S53_dom_sf"/>
</dbReference>
<dbReference type="Pfam" id="PF24681">
    <property type="entry name" value="Kelch_KLHDC2_KLHL20_DRC7"/>
    <property type="match status" value="1"/>
</dbReference>
<dbReference type="Gene3D" id="2.60.40.10">
    <property type="entry name" value="Immunoglobulins"/>
    <property type="match status" value="1"/>
</dbReference>
<dbReference type="GO" id="GO:0004252">
    <property type="term" value="F:serine-type endopeptidase activity"/>
    <property type="evidence" value="ECO:0007669"/>
    <property type="project" value="UniProtKB-UniRule"/>
</dbReference>
<dbReference type="NCBIfam" id="NF038128">
    <property type="entry name" value="choice_anch_J"/>
    <property type="match status" value="1"/>
</dbReference>
<dbReference type="Gene3D" id="2.60.40.1120">
    <property type="entry name" value="Carboxypeptidase-like, regulatory domain"/>
    <property type="match status" value="3"/>
</dbReference>
<dbReference type="InterPro" id="IPR015915">
    <property type="entry name" value="Kelch-typ_b-propeller"/>
</dbReference>
<organism evidence="11 12">
    <name type="scientific">Ornithinimicrobium pratense</name>
    <dbReference type="NCBI Taxonomy" id="2593973"/>
    <lineage>
        <taxon>Bacteria</taxon>
        <taxon>Bacillati</taxon>
        <taxon>Actinomycetota</taxon>
        <taxon>Actinomycetes</taxon>
        <taxon>Micrococcales</taxon>
        <taxon>Ornithinimicrobiaceae</taxon>
        <taxon>Ornithinimicrobium</taxon>
    </lineage>
</organism>
<keyword evidence="12" id="KW-1185">Reference proteome</keyword>
<dbReference type="Gene3D" id="2.120.10.80">
    <property type="entry name" value="Kelch-type beta propeller"/>
    <property type="match status" value="1"/>
</dbReference>
<evidence type="ECO:0000259" key="10">
    <source>
        <dbReference type="Pfam" id="PF00082"/>
    </source>
</evidence>
<dbReference type="Gene3D" id="3.40.50.200">
    <property type="entry name" value="Peptidase S8/S53 domain"/>
    <property type="match status" value="1"/>
</dbReference>
<comment type="similarity">
    <text evidence="2 8">Belongs to the peptidase S8 family.</text>
</comment>
<dbReference type="SMART" id="SM00612">
    <property type="entry name" value="Kelch"/>
    <property type="match status" value="4"/>
</dbReference>
<dbReference type="PROSITE" id="PS51318">
    <property type="entry name" value="TAT"/>
    <property type="match status" value="1"/>
</dbReference>
<dbReference type="SUPFAM" id="SSF49452">
    <property type="entry name" value="Starch-binding domain-like"/>
    <property type="match status" value="2"/>
</dbReference>
<dbReference type="PROSITE" id="PS00138">
    <property type="entry name" value="SUBTILASE_SER"/>
    <property type="match status" value="1"/>
</dbReference>
<dbReference type="Pfam" id="PF04122">
    <property type="entry name" value="CW_binding_2"/>
    <property type="match status" value="3"/>
</dbReference>
<protein>
    <recommendedName>
        <fullName evidence="3">alpha-amylase</fullName>
        <ecNumber evidence="3">3.2.1.1</ecNumber>
    </recommendedName>
    <alternativeName>
        <fullName evidence="7">1,4-alpha-D-glucan glucanohydrolase</fullName>
    </alternativeName>
</protein>
<dbReference type="PROSITE" id="PS51892">
    <property type="entry name" value="SUBTILASE"/>
    <property type="match status" value="1"/>
</dbReference>
<dbReference type="InterPro" id="IPR008969">
    <property type="entry name" value="CarboxyPept-like_regulatory"/>
</dbReference>
<dbReference type="EMBL" id="CP044427">
    <property type="protein sequence ID" value="QFG69920.1"/>
    <property type="molecule type" value="Genomic_DNA"/>
</dbReference>
<dbReference type="SUPFAM" id="SSF117281">
    <property type="entry name" value="Kelch motif"/>
    <property type="match status" value="1"/>
</dbReference>
<dbReference type="PRINTS" id="PR00723">
    <property type="entry name" value="SUBTILISIN"/>
</dbReference>
<feature type="active site" description="Charge relay system" evidence="8">
    <location>
        <position position="193"/>
    </location>
</feature>
<dbReference type="SUPFAM" id="SSF50965">
    <property type="entry name" value="Galactose oxidase, central domain"/>
    <property type="match status" value="1"/>
</dbReference>
<evidence type="ECO:0000256" key="9">
    <source>
        <dbReference type="SAM" id="SignalP"/>
    </source>
</evidence>
<feature type="signal peptide" evidence="9">
    <location>
        <begin position="1"/>
        <end position="30"/>
    </location>
</feature>
<dbReference type="OrthoDB" id="9813435at2"/>
<reference evidence="11 12" key="1">
    <citation type="submission" date="2019-09" db="EMBL/GenBank/DDBJ databases">
        <title>Serinicoccus pratensis sp. nov., isolated from meadow soil.</title>
        <authorList>
            <person name="Zhang W."/>
        </authorList>
    </citation>
    <scope>NUCLEOTIDE SEQUENCE [LARGE SCALE GENOMIC DNA]</scope>
    <source>
        <strain evidence="11 12">W204</strain>
    </source>
</reference>
<evidence type="ECO:0000256" key="6">
    <source>
        <dbReference type="ARBA" id="ARBA00022825"/>
    </source>
</evidence>
<dbReference type="PROSITE" id="PS00137">
    <property type="entry name" value="SUBTILASE_HIS"/>
    <property type="match status" value="1"/>
</dbReference>
<proteinExistence type="inferred from homology"/>
<dbReference type="Gene3D" id="2.60.120.200">
    <property type="match status" value="1"/>
</dbReference>
<feature type="chain" id="PRO_5023928976" description="alpha-amylase" evidence="9">
    <location>
        <begin position="31"/>
        <end position="1766"/>
    </location>
</feature>
<name>A0A5J6V782_9MICO</name>
<dbReference type="InterPro" id="IPR011043">
    <property type="entry name" value="Gal_Oxase/kelch_b-propeller"/>
</dbReference>
<evidence type="ECO:0000313" key="11">
    <source>
        <dbReference type="EMBL" id="QFG69920.1"/>
    </source>
</evidence>
<comment type="catalytic activity">
    <reaction evidence="1">
        <text>Endohydrolysis of (1-&gt;4)-alpha-D-glucosidic linkages in polysaccharides containing three or more (1-&gt;4)-alpha-linked D-glucose units.</text>
        <dbReference type="EC" id="3.2.1.1"/>
    </reaction>
</comment>
<dbReference type="Proteomes" id="UP000326546">
    <property type="component" value="Chromosome"/>
</dbReference>
<feature type="domain" description="Peptidase S8/S53" evidence="10">
    <location>
        <begin position="184"/>
        <end position="468"/>
    </location>
</feature>
<dbReference type="InterPro" id="IPR050131">
    <property type="entry name" value="Peptidase_S8_subtilisin-like"/>
</dbReference>
<dbReference type="KEGG" id="serw:FY030_15490"/>
<evidence type="ECO:0000256" key="3">
    <source>
        <dbReference type="ARBA" id="ARBA00012595"/>
    </source>
</evidence>
<evidence type="ECO:0000256" key="2">
    <source>
        <dbReference type="ARBA" id="ARBA00011073"/>
    </source>
</evidence>
<dbReference type="InterPro" id="IPR013784">
    <property type="entry name" value="Carb-bd-like_fold"/>
</dbReference>
<dbReference type="InterPro" id="IPR007253">
    <property type="entry name" value="Cell_wall-bd_2"/>
</dbReference>